<dbReference type="PANTHER" id="PTHR37422:SF13">
    <property type="entry name" value="LIPOPOLYSACCHARIDE BIOSYNTHESIS PROTEIN PA4999-RELATED"/>
    <property type="match status" value="1"/>
</dbReference>
<evidence type="ECO:0000313" key="7">
    <source>
        <dbReference type="EMBL" id="HJF39597.1"/>
    </source>
</evidence>
<reference evidence="7" key="2">
    <citation type="submission" date="2021-09" db="EMBL/GenBank/DDBJ databases">
        <authorList>
            <person name="Gilroy R."/>
        </authorList>
    </citation>
    <scope>NUCLEOTIDE SEQUENCE</scope>
    <source>
        <strain evidence="7">CHK193-16274</strain>
    </source>
</reference>
<evidence type="ECO:0000259" key="6">
    <source>
        <dbReference type="Pfam" id="PF04932"/>
    </source>
</evidence>
<dbReference type="InterPro" id="IPR051533">
    <property type="entry name" value="WaaL-like"/>
</dbReference>
<name>A0A921KK03_9FIRM</name>
<evidence type="ECO:0000256" key="1">
    <source>
        <dbReference type="ARBA" id="ARBA00004141"/>
    </source>
</evidence>
<reference evidence="7" key="1">
    <citation type="journal article" date="2021" name="PeerJ">
        <title>Extensive microbial diversity within the chicken gut microbiome revealed by metagenomics and culture.</title>
        <authorList>
            <person name="Gilroy R."/>
            <person name="Ravi A."/>
            <person name="Getino M."/>
            <person name="Pursley I."/>
            <person name="Horton D.L."/>
            <person name="Alikhan N.F."/>
            <person name="Baker D."/>
            <person name="Gharbi K."/>
            <person name="Hall N."/>
            <person name="Watson M."/>
            <person name="Adriaenssens E.M."/>
            <person name="Foster-Nyarko E."/>
            <person name="Jarju S."/>
            <person name="Secka A."/>
            <person name="Antonio M."/>
            <person name="Oren A."/>
            <person name="Chaudhuri R.R."/>
            <person name="La Ragione R."/>
            <person name="Hildebrand F."/>
            <person name="Pallen M.J."/>
        </authorList>
    </citation>
    <scope>NUCLEOTIDE SEQUENCE</scope>
    <source>
        <strain evidence="7">CHK193-16274</strain>
    </source>
</reference>
<feature type="transmembrane region" description="Helical" evidence="5">
    <location>
        <begin position="242"/>
        <end position="259"/>
    </location>
</feature>
<dbReference type="GO" id="GO:0016020">
    <property type="term" value="C:membrane"/>
    <property type="evidence" value="ECO:0007669"/>
    <property type="project" value="UniProtKB-SubCell"/>
</dbReference>
<gene>
    <name evidence="7" type="ORF">K8V91_01620</name>
</gene>
<feature type="transmembrane region" description="Helical" evidence="5">
    <location>
        <begin position="396"/>
        <end position="415"/>
    </location>
</feature>
<feature type="transmembrane region" description="Helical" evidence="5">
    <location>
        <begin position="62"/>
        <end position="80"/>
    </location>
</feature>
<feature type="transmembrane region" description="Helical" evidence="5">
    <location>
        <begin position="86"/>
        <end position="103"/>
    </location>
</feature>
<dbReference type="EMBL" id="DYWV01000055">
    <property type="protein sequence ID" value="HJF39597.1"/>
    <property type="molecule type" value="Genomic_DNA"/>
</dbReference>
<keyword evidence="3 5" id="KW-1133">Transmembrane helix</keyword>
<proteinExistence type="predicted"/>
<dbReference type="PANTHER" id="PTHR37422">
    <property type="entry name" value="TEICHURONIC ACID BIOSYNTHESIS PROTEIN TUAE"/>
    <property type="match status" value="1"/>
</dbReference>
<evidence type="ECO:0000313" key="8">
    <source>
        <dbReference type="Proteomes" id="UP000749320"/>
    </source>
</evidence>
<comment type="subcellular location">
    <subcellularLocation>
        <location evidence="1">Membrane</location>
        <topology evidence="1">Multi-pass membrane protein</topology>
    </subcellularLocation>
</comment>
<keyword evidence="7" id="KW-0436">Ligase</keyword>
<feature type="transmembrane region" description="Helical" evidence="5">
    <location>
        <begin position="193"/>
        <end position="208"/>
    </location>
</feature>
<organism evidence="7 8">
    <name type="scientific">Thomasclavelia spiroformis</name>
    <dbReference type="NCBI Taxonomy" id="29348"/>
    <lineage>
        <taxon>Bacteria</taxon>
        <taxon>Bacillati</taxon>
        <taxon>Bacillota</taxon>
        <taxon>Erysipelotrichia</taxon>
        <taxon>Erysipelotrichales</taxon>
        <taxon>Coprobacillaceae</taxon>
        <taxon>Thomasclavelia</taxon>
    </lineage>
</organism>
<protein>
    <submittedName>
        <fullName evidence="7">O-antigen ligase family protein</fullName>
    </submittedName>
</protein>
<evidence type="ECO:0000256" key="5">
    <source>
        <dbReference type="SAM" id="Phobius"/>
    </source>
</evidence>
<accession>A0A921KK03</accession>
<feature type="transmembrane region" description="Helical" evidence="5">
    <location>
        <begin position="421"/>
        <end position="441"/>
    </location>
</feature>
<comment type="caution">
    <text evidence="7">The sequence shown here is derived from an EMBL/GenBank/DDBJ whole genome shotgun (WGS) entry which is preliminary data.</text>
</comment>
<dbReference type="InterPro" id="IPR007016">
    <property type="entry name" value="O-antigen_ligase-rel_domated"/>
</dbReference>
<feature type="transmembrane region" description="Helical" evidence="5">
    <location>
        <begin position="35"/>
        <end position="53"/>
    </location>
</feature>
<keyword evidence="4 5" id="KW-0472">Membrane</keyword>
<feature type="transmembrane region" description="Helical" evidence="5">
    <location>
        <begin position="163"/>
        <end position="186"/>
    </location>
</feature>
<evidence type="ECO:0000256" key="3">
    <source>
        <dbReference type="ARBA" id="ARBA00022989"/>
    </source>
</evidence>
<feature type="domain" description="O-antigen ligase-related" evidence="6">
    <location>
        <begin position="201"/>
        <end position="373"/>
    </location>
</feature>
<dbReference type="AlphaFoldDB" id="A0A921KK03"/>
<dbReference type="RefSeq" id="WP_087391767.1">
    <property type="nucleotide sequence ID" value="NZ_CAJFOD010000052.1"/>
</dbReference>
<feature type="transmembrane region" description="Helical" evidence="5">
    <location>
        <begin position="367"/>
        <end position="389"/>
    </location>
</feature>
<dbReference type="GO" id="GO:0016874">
    <property type="term" value="F:ligase activity"/>
    <property type="evidence" value="ECO:0007669"/>
    <property type="project" value="UniProtKB-KW"/>
</dbReference>
<keyword evidence="2 5" id="KW-0812">Transmembrane</keyword>
<sequence>MKKYLLSHKYFRLAFILYIFINTLALGYFGISNTFLSIAIIIWGVYLIINDTFHKQININKNFIYISTYGIILLLATILNQKYSDLKSYILAIIQLIIFFLLFNNQKSTTISSIKEEISLIIPFTNILVGFASFISIIMYLFNIYDSKNGWIIGVSGNRLFGIYFNCNPAAFLACITILLAILAIIYNYRYKKLYYINIGIQIIYILLTKCRSALIILALIASALIYYFFLKEKQYPRLKKISIICILCISIIFGSLVIDKGINAIFNQEPIQEESRFQISKVIEATYSLFTGDSSKALELLDQVSSGRLELLNTSFEIWAKSPIIGIGANNFKKMGMDQTDGTTIQSIQVVHSHNEFVEALVTTGIIGFILFGLFFISCFKQIIYLLTKYNDKHYFGLLIFSLIVVCEVIGGLFDYGVFYNYSLSTAIAWIFLGYLNLFYNKTANRQ</sequence>
<dbReference type="Proteomes" id="UP000749320">
    <property type="component" value="Unassembled WGS sequence"/>
</dbReference>
<feature type="transmembrane region" description="Helical" evidence="5">
    <location>
        <begin position="124"/>
        <end position="143"/>
    </location>
</feature>
<feature type="transmembrane region" description="Helical" evidence="5">
    <location>
        <begin position="214"/>
        <end position="230"/>
    </location>
</feature>
<evidence type="ECO:0000256" key="4">
    <source>
        <dbReference type="ARBA" id="ARBA00023136"/>
    </source>
</evidence>
<evidence type="ECO:0000256" key="2">
    <source>
        <dbReference type="ARBA" id="ARBA00022692"/>
    </source>
</evidence>
<dbReference type="Pfam" id="PF04932">
    <property type="entry name" value="Wzy_C"/>
    <property type="match status" value="1"/>
</dbReference>